<dbReference type="NCBIfam" id="TIGR02868">
    <property type="entry name" value="CydC"/>
    <property type="match status" value="1"/>
</dbReference>
<dbReference type="InterPro" id="IPR027417">
    <property type="entry name" value="P-loop_NTPase"/>
</dbReference>
<dbReference type="InterPro" id="IPR036640">
    <property type="entry name" value="ABC1_TM_sf"/>
</dbReference>
<sequence length="1128" mass="117319">MLRAGFGPSGLRTLYVLGVLSAVKAAALVLLAGSLARGIVSVIAGDDVWRDALLVAVAAALLRALASWATGAYAARATLGAKEAIRRDLADRLVQGGGGSGGGTTTLATRGLDELDKYFGTVLPAITNVAVVPLMVGVMILSADWVSALIIVLTVPLVPVFMALIGMQTQDDVDAASVALGRLSDHLVELARGLPVLVGLGRVEEQTAALDRISNDYRVRTMATLRTAFLSSLALELISTISVAVVAVFIGTRLVNGTLPLEVGLLVLILAPECFAPFRDLGAAFHASRDGVLALDQARALIDAPVPVSPVAAADTIAVRGLTVLYEGRGGPAVDHVRFELPEGQITAITGASGSGKSTILAVLAGVLGDGEDAAIAGTVAGVDRARVAWVPQHPHTVGDTVRAELRLYGGAAATEQSIDAVLRQLGIDLVADSDPAQLSPGELRRVGIARALLRVDDGAVLVLLDEPTAHLDDETSLVIERAISGLRGRATVVVASHEASVTALASHVVRLGAATPGRRNERGPVSAGSLAEAVASPDGSRPPVDPPTGAHPSTLGEESDRVAVPGTLRLLREVLTPAAGRFALAILLGTLAALFAVALTAVSGWLIVRASTQPPIMYLLVAIVGVRFFGIGRSVLRYGERLVTHDAIFVAVTGLRTRLWRSLAAQGATSRKMMRGGTALDYLVVTADQVRDLAPRVLVPPIVGVAVGLASVVAVGLLHAPALPLLLACLVVCLIIAPAVALAADRAASRGQQAIRSTVTRRFAAMIAARAELRANGVDAQVRAELRDLDTNAGETARRSAWALGLGGAVLIAASCSTAAGMLAVSAPAVRAGTLPIEVVAVLVLLPLALLDPLLSVVDAVQQWPSLRQALRRAARLTAARELPGSQTPFAQTRLATTALADVVELELRAVAARWPHAPVRAFHGVSATVETGEWLVVSGASGSGKSTLLTLLLGYLAPDAGSYLLGGRDSRRIDPRELRRHVSWCPQEGHLFDSTVRANLLIARARTDAPDESEMLLALRRAGLGGVVGRLPLGLDTRIGSEGAHLSGGERQRLAVARTLLTRAEVVLLDEPTAHLDAETASTLMDDLRAALSGQIVVLVTHHLVDRQLDDQRVDLDRLALPAALV</sequence>
<dbReference type="GO" id="GO:0034775">
    <property type="term" value="P:glutathione transmembrane transport"/>
    <property type="evidence" value="ECO:0007669"/>
    <property type="project" value="InterPro"/>
</dbReference>
<feature type="domain" description="ABC transmembrane type-1" evidence="10">
    <location>
        <begin position="16"/>
        <end position="290"/>
    </location>
</feature>
<dbReference type="PROSITE" id="PS00211">
    <property type="entry name" value="ABC_TRANSPORTER_1"/>
    <property type="match status" value="2"/>
</dbReference>
<dbReference type="OrthoDB" id="3237158at2"/>
<evidence type="ECO:0000256" key="5">
    <source>
        <dbReference type="ARBA" id="ARBA00022989"/>
    </source>
</evidence>
<dbReference type="InterPro" id="IPR003593">
    <property type="entry name" value="AAA+_ATPase"/>
</dbReference>
<feature type="transmembrane region" description="Helical" evidence="8">
    <location>
        <begin position="615"/>
        <end position="633"/>
    </location>
</feature>
<dbReference type="InterPro" id="IPR017871">
    <property type="entry name" value="ABC_transporter-like_CS"/>
</dbReference>
<keyword evidence="6 8" id="KW-0472">Membrane</keyword>
<dbReference type="InterPro" id="IPR039421">
    <property type="entry name" value="Type_1_exporter"/>
</dbReference>
<dbReference type="EMBL" id="CP017146">
    <property type="protein sequence ID" value="QHO69236.1"/>
    <property type="molecule type" value="Genomic_DNA"/>
</dbReference>
<feature type="transmembrane region" description="Helical" evidence="8">
    <location>
        <begin position="583"/>
        <end position="609"/>
    </location>
</feature>
<dbReference type="PROSITE" id="PS50893">
    <property type="entry name" value="ABC_TRANSPORTER_2"/>
    <property type="match status" value="2"/>
</dbReference>
<feature type="transmembrane region" description="Helical" evidence="8">
    <location>
        <begin position="146"/>
        <end position="165"/>
    </location>
</feature>
<dbReference type="GO" id="GO:0034040">
    <property type="term" value="F:ATPase-coupled lipid transmembrane transporter activity"/>
    <property type="evidence" value="ECO:0007669"/>
    <property type="project" value="TreeGrafter"/>
</dbReference>
<feature type="region of interest" description="Disordered" evidence="7">
    <location>
        <begin position="516"/>
        <end position="560"/>
    </location>
</feature>
<dbReference type="PANTHER" id="PTHR24221">
    <property type="entry name" value="ATP-BINDING CASSETTE SUB-FAMILY B"/>
    <property type="match status" value="1"/>
</dbReference>
<dbReference type="SMART" id="SM00382">
    <property type="entry name" value="AAA"/>
    <property type="match status" value="2"/>
</dbReference>
<keyword evidence="3" id="KW-0547">Nucleotide-binding</keyword>
<dbReference type="InterPro" id="IPR014223">
    <property type="entry name" value="ABC_CydC/D"/>
</dbReference>
<feature type="transmembrane region" description="Helical" evidence="8">
    <location>
        <begin position="12"/>
        <end position="32"/>
    </location>
</feature>
<feature type="transmembrane region" description="Helical" evidence="8">
    <location>
        <begin position="802"/>
        <end position="828"/>
    </location>
</feature>
<feature type="transmembrane region" description="Helical" evidence="8">
    <location>
        <begin position="726"/>
        <end position="745"/>
    </location>
</feature>
<feature type="transmembrane region" description="Helical" evidence="8">
    <location>
        <begin position="52"/>
        <end position="75"/>
    </location>
</feature>
<keyword evidence="2 8" id="KW-0812">Transmembrane</keyword>
<evidence type="ECO:0000256" key="8">
    <source>
        <dbReference type="SAM" id="Phobius"/>
    </source>
</evidence>
<dbReference type="RefSeq" id="WP_161885602.1">
    <property type="nucleotide sequence ID" value="NZ_CP017146.1"/>
</dbReference>
<dbReference type="Gene3D" id="1.20.1560.10">
    <property type="entry name" value="ABC transporter type 1, transmembrane domain"/>
    <property type="match status" value="2"/>
</dbReference>
<dbReference type="GO" id="GO:0005524">
    <property type="term" value="F:ATP binding"/>
    <property type="evidence" value="ECO:0007669"/>
    <property type="project" value="UniProtKB-KW"/>
</dbReference>
<feature type="domain" description="ABC transporter" evidence="9">
    <location>
        <begin position="319"/>
        <end position="539"/>
    </location>
</feature>
<evidence type="ECO:0000259" key="9">
    <source>
        <dbReference type="PROSITE" id="PS50893"/>
    </source>
</evidence>
<dbReference type="SUPFAM" id="SSF52540">
    <property type="entry name" value="P-loop containing nucleoside triphosphate hydrolases"/>
    <property type="match status" value="2"/>
</dbReference>
<dbReference type="SUPFAM" id="SSF90123">
    <property type="entry name" value="ABC transporter transmembrane region"/>
    <property type="match status" value="2"/>
</dbReference>
<gene>
    <name evidence="11" type="ORF">BHD05_05820</name>
</gene>
<evidence type="ECO:0000256" key="3">
    <source>
        <dbReference type="ARBA" id="ARBA00022741"/>
    </source>
</evidence>
<keyword evidence="4 11" id="KW-0067">ATP-binding</keyword>
<dbReference type="Gene3D" id="3.40.50.300">
    <property type="entry name" value="P-loop containing nucleotide triphosphate hydrolases"/>
    <property type="match status" value="2"/>
</dbReference>
<evidence type="ECO:0000256" key="2">
    <source>
        <dbReference type="ARBA" id="ARBA00022692"/>
    </source>
</evidence>
<dbReference type="Pfam" id="PF00664">
    <property type="entry name" value="ABC_membrane"/>
    <property type="match status" value="2"/>
</dbReference>
<feature type="transmembrane region" description="Helical" evidence="8">
    <location>
        <begin position="118"/>
        <end position="140"/>
    </location>
</feature>
<reference evidence="11 12" key="1">
    <citation type="submission" date="2016-09" db="EMBL/GenBank/DDBJ databases">
        <title>Complete genome sequence of microbes from the polar regions.</title>
        <authorList>
            <person name="Liao L."/>
            <person name="Chen B."/>
        </authorList>
    </citation>
    <scope>NUCLEOTIDE SEQUENCE [LARGE SCALE GENOMIC DNA]</scope>
    <source>
        <strain evidence="11 12">ZS314</strain>
    </source>
</reference>
<organism evidence="11 12">
    <name type="scientific">Marisediminicola antarctica</name>
    <dbReference type="NCBI Taxonomy" id="674079"/>
    <lineage>
        <taxon>Bacteria</taxon>
        <taxon>Bacillati</taxon>
        <taxon>Actinomycetota</taxon>
        <taxon>Actinomycetes</taxon>
        <taxon>Micrococcales</taxon>
        <taxon>Microbacteriaceae</taxon>
        <taxon>Marisediminicola</taxon>
    </lineage>
</organism>
<dbReference type="PANTHER" id="PTHR24221:SF654">
    <property type="entry name" value="ATP-BINDING CASSETTE SUB-FAMILY B MEMBER 6"/>
    <property type="match status" value="1"/>
</dbReference>
<protein>
    <submittedName>
        <fullName evidence="11">ABC transporter ATP-binding protein</fullName>
    </submittedName>
</protein>
<dbReference type="Proteomes" id="UP000464507">
    <property type="component" value="Chromosome"/>
</dbReference>
<evidence type="ECO:0000313" key="12">
    <source>
        <dbReference type="Proteomes" id="UP000464507"/>
    </source>
</evidence>
<comment type="subcellular location">
    <subcellularLocation>
        <location evidence="1">Cell membrane</location>
        <topology evidence="1">Multi-pass membrane protein</topology>
    </subcellularLocation>
</comment>
<evidence type="ECO:0000259" key="10">
    <source>
        <dbReference type="PROSITE" id="PS50929"/>
    </source>
</evidence>
<dbReference type="GO" id="GO:0045454">
    <property type="term" value="P:cell redox homeostasis"/>
    <property type="evidence" value="ECO:0007669"/>
    <property type="project" value="InterPro"/>
</dbReference>
<dbReference type="InterPro" id="IPR014216">
    <property type="entry name" value="ABC_transptr_CydD"/>
</dbReference>
<dbReference type="PROSITE" id="PS50929">
    <property type="entry name" value="ABC_TM1F"/>
    <property type="match status" value="2"/>
</dbReference>
<dbReference type="NCBIfam" id="TIGR02857">
    <property type="entry name" value="CydD"/>
    <property type="match status" value="1"/>
</dbReference>
<feature type="transmembrane region" description="Helical" evidence="8">
    <location>
        <begin position="698"/>
        <end position="720"/>
    </location>
</feature>
<keyword evidence="5 8" id="KW-1133">Transmembrane helix</keyword>
<dbReference type="GO" id="GO:0005886">
    <property type="term" value="C:plasma membrane"/>
    <property type="evidence" value="ECO:0007669"/>
    <property type="project" value="UniProtKB-SubCell"/>
</dbReference>
<evidence type="ECO:0000256" key="6">
    <source>
        <dbReference type="ARBA" id="ARBA00023136"/>
    </source>
</evidence>
<name>A0A7L5AGU5_9MICO</name>
<dbReference type="GO" id="GO:0140359">
    <property type="term" value="F:ABC-type transporter activity"/>
    <property type="evidence" value="ECO:0007669"/>
    <property type="project" value="InterPro"/>
</dbReference>
<feature type="transmembrane region" description="Helical" evidence="8">
    <location>
        <begin position="228"/>
        <end position="251"/>
    </location>
</feature>
<evidence type="ECO:0000256" key="1">
    <source>
        <dbReference type="ARBA" id="ARBA00004651"/>
    </source>
</evidence>
<feature type="domain" description="ABC transmembrane type-1" evidence="10">
    <location>
        <begin position="584"/>
        <end position="867"/>
    </location>
</feature>
<evidence type="ECO:0000256" key="4">
    <source>
        <dbReference type="ARBA" id="ARBA00022840"/>
    </source>
</evidence>
<evidence type="ECO:0000313" key="11">
    <source>
        <dbReference type="EMBL" id="QHO69236.1"/>
    </source>
</evidence>
<keyword evidence="12" id="KW-1185">Reference proteome</keyword>
<dbReference type="KEGG" id="mant:BHD05_05820"/>
<dbReference type="AlphaFoldDB" id="A0A7L5AGU5"/>
<dbReference type="GO" id="GO:0042883">
    <property type="term" value="P:cysteine transport"/>
    <property type="evidence" value="ECO:0007669"/>
    <property type="project" value="InterPro"/>
</dbReference>
<dbReference type="GO" id="GO:0016887">
    <property type="term" value="F:ATP hydrolysis activity"/>
    <property type="evidence" value="ECO:0007669"/>
    <property type="project" value="InterPro"/>
</dbReference>
<dbReference type="Pfam" id="PF00005">
    <property type="entry name" value="ABC_tran"/>
    <property type="match status" value="2"/>
</dbReference>
<feature type="transmembrane region" description="Helical" evidence="8">
    <location>
        <begin position="840"/>
        <end position="859"/>
    </location>
</feature>
<proteinExistence type="predicted"/>
<dbReference type="InterPro" id="IPR011527">
    <property type="entry name" value="ABC1_TM_dom"/>
</dbReference>
<feature type="domain" description="ABC transporter" evidence="9">
    <location>
        <begin position="907"/>
        <end position="1128"/>
    </location>
</feature>
<feature type="transmembrane region" description="Helical" evidence="8">
    <location>
        <begin position="257"/>
        <end position="276"/>
    </location>
</feature>
<accession>A0A7L5AGU5</accession>
<evidence type="ECO:0000256" key="7">
    <source>
        <dbReference type="SAM" id="MobiDB-lite"/>
    </source>
</evidence>
<dbReference type="InterPro" id="IPR003439">
    <property type="entry name" value="ABC_transporter-like_ATP-bd"/>
</dbReference>
<dbReference type="CDD" id="cd18584">
    <property type="entry name" value="ABC_6TM_AarD_CydD"/>
    <property type="match status" value="1"/>
</dbReference>